<organism evidence="1 2">
    <name type="scientific">Veillonella criceti</name>
    <dbReference type="NCBI Taxonomy" id="103891"/>
    <lineage>
        <taxon>Bacteria</taxon>
        <taxon>Bacillati</taxon>
        <taxon>Bacillota</taxon>
        <taxon>Negativicutes</taxon>
        <taxon>Veillonellales</taxon>
        <taxon>Veillonellaceae</taxon>
        <taxon>Veillonella</taxon>
    </lineage>
</organism>
<dbReference type="SUPFAM" id="SSF51182">
    <property type="entry name" value="RmlC-like cupins"/>
    <property type="match status" value="1"/>
</dbReference>
<accession>A0A380NKU3</accession>
<dbReference type="OrthoDB" id="9786443at2"/>
<dbReference type="InterPro" id="IPR010282">
    <property type="entry name" value="Uncharacterised_HutD/Ves"/>
</dbReference>
<dbReference type="AlphaFoldDB" id="A0A380NKU3"/>
<dbReference type="PANTHER" id="PTHR37943:SF1">
    <property type="entry name" value="PROTEIN VES"/>
    <property type="match status" value="1"/>
</dbReference>
<protein>
    <submittedName>
        <fullName evidence="1">Uncharacterized protein conserved in bacteria</fullName>
    </submittedName>
</protein>
<sequence length="189" mass="21400">MEITAIARHQATTSTWSGGSTTEFFIYPPQSSYKKRDFTIRISSATVDVESSEFTLLPGYTRLITPLTNQLYLSFKETADTYHLKPYEVAYFDGAYHTFSKGKATDFNVMVQQGMKVNYSVLTSSSQLNPHEHRFIYVPNLPFVPSAKARIGNLQIQPDTLYYLSDCTETVPLFLEDAAVTVLYVEISF</sequence>
<dbReference type="InterPro" id="IPR014710">
    <property type="entry name" value="RmlC-like_jellyroll"/>
</dbReference>
<dbReference type="Pfam" id="PF05962">
    <property type="entry name" value="HutD"/>
    <property type="match status" value="1"/>
</dbReference>
<dbReference type="Gene3D" id="2.60.120.10">
    <property type="entry name" value="Jelly Rolls"/>
    <property type="match status" value="1"/>
</dbReference>
<gene>
    <name evidence="1" type="ORF">NCTC12020_00712</name>
</gene>
<keyword evidence="2" id="KW-1185">Reference proteome</keyword>
<dbReference type="PANTHER" id="PTHR37943">
    <property type="entry name" value="PROTEIN VES"/>
    <property type="match status" value="1"/>
</dbReference>
<dbReference type="InterPro" id="IPR011051">
    <property type="entry name" value="RmlC_Cupin_sf"/>
</dbReference>
<evidence type="ECO:0000313" key="1">
    <source>
        <dbReference type="EMBL" id="SUP41924.1"/>
    </source>
</evidence>
<dbReference type="EMBL" id="UHIO01000001">
    <property type="protein sequence ID" value="SUP41924.1"/>
    <property type="molecule type" value="Genomic_DNA"/>
</dbReference>
<name>A0A380NKU3_9FIRM</name>
<evidence type="ECO:0000313" key="2">
    <source>
        <dbReference type="Proteomes" id="UP000255367"/>
    </source>
</evidence>
<proteinExistence type="predicted"/>
<reference evidence="1 2" key="1">
    <citation type="submission" date="2018-06" db="EMBL/GenBank/DDBJ databases">
        <authorList>
            <consortium name="Pathogen Informatics"/>
            <person name="Doyle S."/>
        </authorList>
    </citation>
    <scope>NUCLEOTIDE SEQUENCE [LARGE SCALE GENOMIC DNA]</scope>
    <source>
        <strain evidence="1 2">NCTC12020</strain>
    </source>
</reference>
<dbReference type="Proteomes" id="UP000255367">
    <property type="component" value="Unassembled WGS sequence"/>
</dbReference>
<dbReference type="RefSeq" id="WP_115309940.1">
    <property type="nucleotide sequence ID" value="NZ_UHIO01000001.1"/>
</dbReference>